<dbReference type="SUPFAM" id="SSF53187">
    <property type="entry name" value="Zn-dependent exopeptidases"/>
    <property type="match status" value="1"/>
</dbReference>
<accession>A0ABW1NSB9</accession>
<dbReference type="Gene3D" id="3.40.630.10">
    <property type="entry name" value="Zn peptidases"/>
    <property type="match status" value="1"/>
</dbReference>
<feature type="region of interest" description="Disordered" evidence="1">
    <location>
        <begin position="592"/>
        <end position="627"/>
    </location>
</feature>
<keyword evidence="4" id="KW-1185">Reference proteome</keyword>
<organism evidence="3 4">
    <name type="scientific">Sphaerisporangium aureirubrum</name>
    <dbReference type="NCBI Taxonomy" id="1544736"/>
    <lineage>
        <taxon>Bacteria</taxon>
        <taxon>Bacillati</taxon>
        <taxon>Actinomycetota</taxon>
        <taxon>Actinomycetes</taxon>
        <taxon>Streptosporangiales</taxon>
        <taxon>Streptosporangiaceae</taxon>
        <taxon>Sphaerisporangium</taxon>
    </lineage>
</organism>
<reference evidence="4" key="1">
    <citation type="journal article" date="2019" name="Int. J. Syst. Evol. Microbiol.">
        <title>The Global Catalogue of Microorganisms (GCM) 10K type strain sequencing project: providing services to taxonomists for standard genome sequencing and annotation.</title>
        <authorList>
            <consortium name="The Broad Institute Genomics Platform"/>
            <consortium name="The Broad Institute Genome Sequencing Center for Infectious Disease"/>
            <person name="Wu L."/>
            <person name="Ma J."/>
        </authorList>
    </citation>
    <scope>NUCLEOTIDE SEQUENCE [LARGE SCALE GENOMIC DNA]</scope>
    <source>
        <strain evidence="4">JCM 30346</strain>
    </source>
</reference>
<dbReference type="InterPro" id="IPR007484">
    <property type="entry name" value="Peptidase_M28"/>
</dbReference>
<proteinExistence type="predicted"/>
<evidence type="ECO:0000259" key="2">
    <source>
        <dbReference type="Pfam" id="PF04389"/>
    </source>
</evidence>
<dbReference type="Proteomes" id="UP001596137">
    <property type="component" value="Unassembled WGS sequence"/>
</dbReference>
<dbReference type="RefSeq" id="WP_380761117.1">
    <property type="nucleotide sequence ID" value="NZ_JBHSRF010000079.1"/>
</dbReference>
<evidence type="ECO:0000256" key="1">
    <source>
        <dbReference type="SAM" id="MobiDB-lite"/>
    </source>
</evidence>
<comment type="caution">
    <text evidence="3">The sequence shown here is derived from an EMBL/GenBank/DDBJ whole genome shotgun (WGS) entry which is preliminary data.</text>
</comment>
<evidence type="ECO:0000313" key="4">
    <source>
        <dbReference type="Proteomes" id="UP001596137"/>
    </source>
</evidence>
<feature type="domain" description="Peptidase M28" evidence="2">
    <location>
        <begin position="212"/>
        <end position="410"/>
    </location>
</feature>
<evidence type="ECO:0000313" key="3">
    <source>
        <dbReference type="EMBL" id="MFC6086185.1"/>
    </source>
</evidence>
<name>A0ABW1NSB9_9ACTN</name>
<protein>
    <submittedName>
        <fullName evidence="3">DUF4910 domain-containing protein</fullName>
    </submittedName>
</protein>
<feature type="compositionally biased region" description="Low complexity" evidence="1">
    <location>
        <begin position="608"/>
        <end position="627"/>
    </location>
</feature>
<dbReference type="Pfam" id="PF04389">
    <property type="entry name" value="Peptidase_M28"/>
    <property type="match status" value="1"/>
</dbReference>
<sequence>MSVRNVVRRVHSGFDVDAAMADVAAVCGFDRYQASAGIAAAAAYVAGRAEEAGLKDVRVHEFPADGERRWWSFRAPTGWTPVRAVLSEVGAGAAVRYPEEPFTLGAYSAGTGDGGVEVAVVRAAEARPGTLVVHDEPEVGLGYVLELAESRGAVGVVTEQVSPGGGTGRVELRAGGPLFAFSVPRGVGARLMARGRARVTVTAEPGATMPVVTGVLPGDEADEILLSAHLCHPRPSANDNASGVAALLGTARVLAGAPAGVRRRRGVRFLWGPEFTGTAAYLHDIAAGAPFAAVNVDMAGEDQRLCGGPLIVERCPDHLPGFVSALAEHVVASLPQASRSYAGTVPCDTWTWRATPFAGASDHSLLADRSIGTPVVTLGHWPDRFNHSSADTLDKVDPAELRRTGTVAATMAAVLSGATPADRPELETIAVQWTAARLLECLPASPALLRHRAEVGIAALGWLDDLCGEAGSTDTRRWVEDLAAHIGTRLPYGEPPAAGGGRVWRCWPGPFNVRGFAEAAGEAGRRWVDARLAADRSRGYALMLALAHAVDGVRDRAGVARHAELASGIPVDAAFAEEFLDLLVAAGWAGESATPDPATAPGDVSPIADATGAAEGGADAPDAPAHA</sequence>
<dbReference type="EMBL" id="JBHSRF010000079">
    <property type="protein sequence ID" value="MFC6086185.1"/>
    <property type="molecule type" value="Genomic_DNA"/>
</dbReference>
<gene>
    <name evidence="3" type="ORF">ACFP1K_33805</name>
</gene>